<accession>A0A8S5TCS8</accession>
<dbReference type="EMBL" id="BK032798">
    <property type="protein sequence ID" value="DAF60843.1"/>
    <property type="molecule type" value="Genomic_DNA"/>
</dbReference>
<evidence type="ECO:0000313" key="2">
    <source>
        <dbReference type="EMBL" id="DAF60843.1"/>
    </source>
</evidence>
<dbReference type="NCBIfam" id="TIGR03033">
    <property type="entry name" value="phage_rel_nuc"/>
    <property type="match status" value="1"/>
</dbReference>
<dbReference type="SUPFAM" id="SSF52980">
    <property type="entry name" value="Restriction endonuclease-like"/>
    <property type="match status" value="1"/>
</dbReference>
<proteinExistence type="predicted"/>
<dbReference type="InterPro" id="IPR051703">
    <property type="entry name" value="NF-kappa-B_Signaling_Reg"/>
</dbReference>
<dbReference type="InterPro" id="IPR017482">
    <property type="entry name" value="Lambda-type_endonuclease"/>
</dbReference>
<evidence type="ECO:0000259" key="1">
    <source>
        <dbReference type="Pfam" id="PF09588"/>
    </source>
</evidence>
<dbReference type="Pfam" id="PF09588">
    <property type="entry name" value="YqaJ"/>
    <property type="match status" value="1"/>
</dbReference>
<dbReference type="PANTHER" id="PTHR46609">
    <property type="entry name" value="EXONUCLEASE, PHAGE-TYPE/RECB, C-TERMINAL DOMAIN-CONTAINING PROTEIN"/>
    <property type="match status" value="1"/>
</dbReference>
<organism evidence="2">
    <name type="scientific">Siphoviridae sp. ctVDC13</name>
    <dbReference type="NCBI Taxonomy" id="2827880"/>
    <lineage>
        <taxon>Viruses</taxon>
        <taxon>Duplodnaviria</taxon>
        <taxon>Heunggongvirae</taxon>
        <taxon>Uroviricota</taxon>
        <taxon>Caudoviricetes</taxon>
    </lineage>
</organism>
<dbReference type="InterPro" id="IPR019080">
    <property type="entry name" value="YqaJ_viral_recombinase"/>
</dbReference>
<dbReference type="Gene3D" id="3.90.320.10">
    <property type="match status" value="1"/>
</dbReference>
<name>A0A8S5TCS8_9CAUD</name>
<dbReference type="InterPro" id="IPR011604">
    <property type="entry name" value="PDDEXK-like_dom_sf"/>
</dbReference>
<protein>
    <submittedName>
        <fullName evidence="2">Exonuclease</fullName>
    </submittedName>
</protein>
<keyword evidence="2" id="KW-0269">Exonuclease</keyword>
<reference evidence="2" key="1">
    <citation type="journal article" date="2021" name="Proc. Natl. Acad. Sci. U.S.A.">
        <title>A Catalog of Tens of Thousands of Viruses from Human Metagenomes Reveals Hidden Associations with Chronic Diseases.</title>
        <authorList>
            <person name="Tisza M.J."/>
            <person name="Buck C.B."/>
        </authorList>
    </citation>
    <scope>NUCLEOTIDE SEQUENCE</scope>
    <source>
        <strain evidence="2">CtVDC13</strain>
    </source>
</reference>
<sequence>MTEFKNLFDCIYEEIPKTKEGWLSQRRKGIGGSDAGIIEGVNRYTTLHELWEDKTNRQKRPQVSNHAIEMGNRLEPVMFNLFEALYGDDYEVIDTKDYSLSRKDKDWMRANLDGALIRKEDGSSGILEIKSTTINKWQYFQEEWGDDSMPQTYYCQCLHYMNVTGAEFVVLFGIAMMPWCDETKTIIRRIERSEVLLDLMQLEADEEAFWKKHIVEDIEPNFI</sequence>
<dbReference type="InterPro" id="IPR011335">
    <property type="entry name" value="Restrct_endonuc-II-like"/>
</dbReference>
<dbReference type="GO" id="GO:0004527">
    <property type="term" value="F:exonuclease activity"/>
    <property type="evidence" value="ECO:0007669"/>
    <property type="project" value="UniProtKB-KW"/>
</dbReference>
<dbReference type="PANTHER" id="PTHR46609:SF6">
    <property type="entry name" value="EXONUCLEASE, PHAGE-TYPE_RECB, C-TERMINAL DOMAIN-CONTAINING PROTEIN-RELATED"/>
    <property type="match status" value="1"/>
</dbReference>
<keyword evidence="2" id="KW-0378">Hydrolase</keyword>
<keyword evidence="2" id="KW-0540">Nuclease</keyword>
<feature type="domain" description="YqaJ viral recombinase" evidence="1">
    <location>
        <begin position="22"/>
        <end position="167"/>
    </location>
</feature>